<dbReference type="PANTHER" id="PTHR45947">
    <property type="entry name" value="SULFOQUINOVOSYL TRANSFERASE SQD2"/>
    <property type="match status" value="1"/>
</dbReference>
<dbReference type="Proteomes" id="UP001230685">
    <property type="component" value="Unassembled WGS sequence"/>
</dbReference>
<gene>
    <name evidence="3" type="ORF">Q5H91_05710</name>
</gene>
<keyword evidence="4" id="KW-1185">Reference proteome</keyword>
<evidence type="ECO:0000259" key="2">
    <source>
        <dbReference type="Pfam" id="PF13579"/>
    </source>
</evidence>
<dbReference type="CDD" id="cd03801">
    <property type="entry name" value="GT4_PimA-like"/>
    <property type="match status" value="1"/>
</dbReference>
<dbReference type="SUPFAM" id="SSF53756">
    <property type="entry name" value="UDP-Glycosyltransferase/glycogen phosphorylase"/>
    <property type="match status" value="1"/>
</dbReference>
<sequence length="412" mass="44388">MLRNVIVINDHAAINGGQAKVAIQSAVGLAAAGLNVVFFAGSGPVAEELTTAGVRVECLGQSDIGSNPSRLQAMAQGVWNRTAAHRLRDVLRAFDAADTIVHCHGFAKLLSGAIGAVLTRQPIPVVLTMHEYALACPNGGFFHYPDNRICTRRPLGLSCLSTNCDSRRAAFKAWRIARQIAINGPGNMPRGLTDIISISPTQRRVMQPYLHGARLHHVGNPVDAERRPPAPVATNDAFILIGRLSKEKGCALFAEAAQQAGVPAIFVGEGEERDTIARINPQAVITGWQTPAQVMDWIDRARAVVFSSLWYECQPLVPLEAQARGVPVIVGSWGAAADQIIDDVDGIHLRHPDATALAEVLRDLTGTRAATLGSEGYRRFWQSPPTRDAHVAALLAVYADVRSRRECEPVAR</sequence>
<reference evidence="3 4" key="1">
    <citation type="submission" date="2023-07" db="EMBL/GenBank/DDBJ databases">
        <authorList>
            <person name="Kim M.K."/>
        </authorList>
    </citation>
    <scope>NUCLEOTIDE SEQUENCE [LARGE SCALE GENOMIC DNA]</scope>
    <source>
        <strain evidence="3 4">KR1UV-12</strain>
    </source>
</reference>
<evidence type="ECO:0000313" key="3">
    <source>
        <dbReference type="EMBL" id="MDP1026698.1"/>
    </source>
</evidence>
<dbReference type="RefSeq" id="WP_305172246.1">
    <property type="nucleotide sequence ID" value="NZ_JAUUDS010000001.1"/>
</dbReference>
<feature type="domain" description="Glycosyltransferase subfamily 4-like N-terminal" evidence="2">
    <location>
        <begin position="16"/>
        <end position="135"/>
    </location>
</feature>
<dbReference type="InterPro" id="IPR001296">
    <property type="entry name" value="Glyco_trans_1"/>
</dbReference>
<name>A0ABT9EIS0_9SPHN</name>
<dbReference type="EMBL" id="JAUUDS010000001">
    <property type="protein sequence ID" value="MDP1026698.1"/>
    <property type="molecule type" value="Genomic_DNA"/>
</dbReference>
<protein>
    <submittedName>
        <fullName evidence="3">Glycosyltransferase family 4 protein</fullName>
        <ecNumber evidence="3">2.4.-.-</ecNumber>
    </submittedName>
</protein>
<dbReference type="EC" id="2.4.-.-" evidence="3"/>
<accession>A0ABT9EIS0</accession>
<evidence type="ECO:0000313" key="4">
    <source>
        <dbReference type="Proteomes" id="UP001230685"/>
    </source>
</evidence>
<organism evidence="3 4">
    <name type="scientific">Sphingomonas aurea</name>
    <dbReference type="NCBI Taxonomy" id="3063994"/>
    <lineage>
        <taxon>Bacteria</taxon>
        <taxon>Pseudomonadati</taxon>
        <taxon>Pseudomonadota</taxon>
        <taxon>Alphaproteobacteria</taxon>
        <taxon>Sphingomonadales</taxon>
        <taxon>Sphingomonadaceae</taxon>
        <taxon>Sphingomonas</taxon>
    </lineage>
</organism>
<feature type="domain" description="Glycosyl transferase family 1" evidence="1">
    <location>
        <begin position="228"/>
        <end position="364"/>
    </location>
</feature>
<keyword evidence="3" id="KW-0808">Transferase</keyword>
<proteinExistence type="predicted"/>
<keyword evidence="3" id="KW-0328">Glycosyltransferase</keyword>
<evidence type="ECO:0000259" key="1">
    <source>
        <dbReference type="Pfam" id="PF00534"/>
    </source>
</evidence>
<dbReference type="PANTHER" id="PTHR45947:SF13">
    <property type="entry name" value="TRANSFERASE"/>
    <property type="match status" value="1"/>
</dbReference>
<dbReference type="InterPro" id="IPR028098">
    <property type="entry name" value="Glyco_trans_4-like_N"/>
</dbReference>
<dbReference type="Gene3D" id="3.40.50.2000">
    <property type="entry name" value="Glycogen Phosphorylase B"/>
    <property type="match status" value="2"/>
</dbReference>
<dbReference type="Pfam" id="PF13579">
    <property type="entry name" value="Glyco_trans_4_4"/>
    <property type="match status" value="1"/>
</dbReference>
<comment type="caution">
    <text evidence="3">The sequence shown here is derived from an EMBL/GenBank/DDBJ whole genome shotgun (WGS) entry which is preliminary data.</text>
</comment>
<dbReference type="GO" id="GO:0016757">
    <property type="term" value="F:glycosyltransferase activity"/>
    <property type="evidence" value="ECO:0007669"/>
    <property type="project" value="UniProtKB-KW"/>
</dbReference>
<dbReference type="Pfam" id="PF00534">
    <property type="entry name" value="Glycos_transf_1"/>
    <property type="match status" value="1"/>
</dbReference>
<dbReference type="InterPro" id="IPR050194">
    <property type="entry name" value="Glycosyltransferase_grp1"/>
</dbReference>